<reference evidence="1" key="1">
    <citation type="submission" date="2014-09" db="EMBL/GenBank/DDBJ databases">
        <authorList>
            <person name="Magalhaes I.L.F."/>
            <person name="Oliveira U."/>
            <person name="Santos F.R."/>
            <person name="Vidigal T.H.D.A."/>
            <person name="Brescovit A.D."/>
            <person name="Santos A.J."/>
        </authorList>
    </citation>
    <scope>NUCLEOTIDE SEQUENCE</scope>
    <source>
        <tissue evidence="1">Shoot tissue taken approximately 20 cm above the soil surface</tissue>
    </source>
</reference>
<sequence>MVRESWMNCNLDLAEFVVLVQWRITLHSIRVPFGQI</sequence>
<evidence type="ECO:0000313" key="1">
    <source>
        <dbReference type="EMBL" id="JAD97395.1"/>
    </source>
</evidence>
<name>A0A0A9EHP7_ARUDO</name>
<dbReference type="EMBL" id="GBRH01200500">
    <property type="protein sequence ID" value="JAD97395.1"/>
    <property type="molecule type" value="Transcribed_RNA"/>
</dbReference>
<accession>A0A0A9EHP7</accession>
<dbReference type="AlphaFoldDB" id="A0A0A9EHP7"/>
<organism evidence="1">
    <name type="scientific">Arundo donax</name>
    <name type="common">Giant reed</name>
    <name type="synonym">Donax arundinaceus</name>
    <dbReference type="NCBI Taxonomy" id="35708"/>
    <lineage>
        <taxon>Eukaryota</taxon>
        <taxon>Viridiplantae</taxon>
        <taxon>Streptophyta</taxon>
        <taxon>Embryophyta</taxon>
        <taxon>Tracheophyta</taxon>
        <taxon>Spermatophyta</taxon>
        <taxon>Magnoliopsida</taxon>
        <taxon>Liliopsida</taxon>
        <taxon>Poales</taxon>
        <taxon>Poaceae</taxon>
        <taxon>PACMAD clade</taxon>
        <taxon>Arundinoideae</taxon>
        <taxon>Arundineae</taxon>
        <taxon>Arundo</taxon>
    </lineage>
</organism>
<proteinExistence type="predicted"/>
<reference evidence="1" key="2">
    <citation type="journal article" date="2015" name="Data Brief">
        <title>Shoot transcriptome of the giant reed, Arundo donax.</title>
        <authorList>
            <person name="Barrero R.A."/>
            <person name="Guerrero F.D."/>
            <person name="Moolhuijzen P."/>
            <person name="Goolsby J.A."/>
            <person name="Tidwell J."/>
            <person name="Bellgard S.E."/>
            <person name="Bellgard M.I."/>
        </authorList>
    </citation>
    <scope>NUCLEOTIDE SEQUENCE</scope>
    <source>
        <tissue evidence="1">Shoot tissue taken approximately 20 cm above the soil surface</tissue>
    </source>
</reference>
<protein>
    <submittedName>
        <fullName evidence="1">Uncharacterized protein</fullName>
    </submittedName>
</protein>